<comment type="caution">
    <text evidence="8">The sequence shown here is derived from an EMBL/GenBank/DDBJ whole genome shotgun (WGS) entry which is preliminary data.</text>
</comment>
<feature type="transmembrane region" description="Helical" evidence="7">
    <location>
        <begin position="126"/>
        <end position="148"/>
    </location>
</feature>
<evidence type="ECO:0000313" key="8">
    <source>
        <dbReference type="EMBL" id="GAA4706023.1"/>
    </source>
</evidence>
<evidence type="ECO:0000256" key="1">
    <source>
        <dbReference type="ARBA" id="ARBA00004651"/>
    </source>
</evidence>
<evidence type="ECO:0000256" key="7">
    <source>
        <dbReference type="SAM" id="Phobius"/>
    </source>
</evidence>
<comment type="subcellular location">
    <subcellularLocation>
        <location evidence="1">Cell membrane</location>
        <topology evidence="1">Multi-pass membrane protein</topology>
    </subcellularLocation>
</comment>
<evidence type="ECO:0000256" key="5">
    <source>
        <dbReference type="ARBA" id="ARBA00023136"/>
    </source>
</evidence>
<keyword evidence="4 7" id="KW-1133">Transmembrane helix</keyword>
<feature type="transmembrane region" description="Helical" evidence="7">
    <location>
        <begin position="431"/>
        <end position="452"/>
    </location>
</feature>
<reference evidence="9" key="1">
    <citation type="journal article" date="2019" name="Int. J. Syst. Evol. Microbiol.">
        <title>The Global Catalogue of Microorganisms (GCM) 10K type strain sequencing project: providing services to taxonomists for standard genome sequencing and annotation.</title>
        <authorList>
            <consortium name="The Broad Institute Genomics Platform"/>
            <consortium name="The Broad Institute Genome Sequencing Center for Infectious Disease"/>
            <person name="Wu L."/>
            <person name="Ma J."/>
        </authorList>
    </citation>
    <scope>NUCLEOTIDE SEQUENCE [LARGE SCALE GENOMIC DNA]</scope>
    <source>
        <strain evidence="9">JCM 18958</strain>
    </source>
</reference>
<evidence type="ECO:0000256" key="2">
    <source>
        <dbReference type="ARBA" id="ARBA00022475"/>
    </source>
</evidence>
<feature type="transmembrane region" description="Helical" evidence="7">
    <location>
        <begin position="458"/>
        <end position="479"/>
    </location>
</feature>
<feature type="region of interest" description="Disordered" evidence="6">
    <location>
        <begin position="261"/>
        <end position="283"/>
    </location>
</feature>
<gene>
    <name evidence="8" type="ORF">GCM10025781_26720</name>
</gene>
<keyword evidence="2" id="KW-1003">Cell membrane</keyword>
<feature type="region of interest" description="Disordered" evidence="6">
    <location>
        <begin position="1"/>
        <end position="38"/>
    </location>
</feature>
<proteinExistence type="predicted"/>
<dbReference type="PANTHER" id="PTHR30250">
    <property type="entry name" value="PST FAMILY PREDICTED COLANIC ACID TRANSPORTER"/>
    <property type="match status" value="1"/>
</dbReference>
<evidence type="ECO:0000256" key="6">
    <source>
        <dbReference type="SAM" id="MobiDB-lite"/>
    </source>
</evidence>
<organism evidence="8 9">
    <name type="scientific">Kocuria gwangalliensis</name>
    <dbReference type="NCBI Taxonomy" id="501592"/>
    <lineage>
        <taxon>Bacteria</taxon>
        <taxon>Bacillati</taxon>
        <taxon>Actinomycetota</taxon>
        <taxon>Actinomycetes</taxon>
        <taxon>Micrococcales</taxon>
        <taxon>Micrococcaceae</taxon>
        <taxon>Kocuria</taxon>
    </lineage>
</organism>
<name>A0ABP8XFT7_9MICC</name>
<evidence type="ECO:0000313" key="9">
    <source>
        <dbReference type="Proteomes" id="UP001501446"/>
    </source>
</evidence>
<feature type="transmembrane region" description="Helical" evidence="7">
    <location>
        <begin position="399"/>
        <end position="419"/>
    </location>
</feature>
<feature type="transmembrane region" description="Helical" evidence="7">
    <location>
        <begin position="185"/>
        <end position="206"/>
    </location>
</feature>
<evidence type="ECO:0008006" key="10">
    <source>
        <dbReference type="Google" id="ProtNLM"/>
    </source>
</evidence>
<feature type="transmembrane region" description="Helical" evidence="7">
    <location>
        <begin position="370"/>
        <end position="393"/>
    </location>
</feature>
<dbReference type="PANTHER" id="PTHR30250:SF11">
    <property type="entry name" value="O-ANTIGEN TRANSPORTER-RELATED"/>
    <property type="match status" value="1"/>
</dbReference>
<keyword evidence="5 7" id="KW-0472">Membrane</keyword>
<sequence>MTETTETRAAPGSVAPSPPATSNEAPRQLKSPRRPGAPMSAAKQSILVLGIRVGGAVLQMLLVATVALRFSVTEVGLNGILWAVALVARMAGPLGLDVMGLRSQSPLWAEGHNDQAAALARRYSGALVRVWGVVFGIAAVACAALALGGGPGSWFLALAIVAVTSAFMQLYVAQRQARNWPLLGQFMESIALPALGLVGALLTSVFAPNWLIASQVMAFLLVTLVLYAVSPSVQEARARRRRAASSAWTVSFTGRHARAVPEPGKTYVPRHASRGSGQDGAASVSVPWRPALTVGAGNALTALCVRGPMFVIGGQSLAAAGVYEVAQKIQSGGAMGTSAVATVFAPRIAVALRKPAALIKLLMQASASSLVVPVGLLLFLFVVGADGLVAVLGDEYQGAWAASVILVVSTVINAVTSAMSNVMVLGGRERMFVVIAAVQMTVVVGGALASGADTAASMAVWVLIGETFRSGCMVAGLALHLRVQRGSAN</sequence>
<dbReference type="InterPro" id="IPR050833">
    <property type="entry name" value="Poly_Biosynth_Transport"/>
</dbReference>
<keyword evidence="3 7" id="KW-0812">Transmembrane</keyword>
<keyword evidence="9" id="KW-1185">Reference proteome</keyword>
<feature type="transmembrane region" description="Helical" evidence="7">
    <location>
        <begin position="212"/>
        <end position="233"/>
    </location>
</feature>
<feature type="transmembrane region" description="Helical" evidence="7">
    <location>
        <begin position="154"/>
        <end position="173"/>
    </location>
</feature>
<accession>A0ABP8XFT7</accession>
<evidence type="ECO:0000256" key="3">
    <source>
        <dbReference type="ARBA" id="ARBA00022692"/>
    </source>
</evidence>
<protein>
    <recommendedName>
        <fullName evidence="10">Membrane protein involved in the export of O-antigen and teichoic acid</fullName>
    </recommendedName>
</protein>
<dbReference type="EMBL" id="BAABLN010000035">
    <property type="protein sequence ID" value="GAA4706023.1"/>
    <property type="molecule type" value="Genomic_DNA"/>
</dbReference>
<evidence type="ECO:0000256" key="4">
    <source>
        <dbReference type="ARBA" id="ARBA00022989"/>
    </source>
</evidence>
<dbReference type="Proteomes" id="UP001501446">
    <property type="component" value="Unassembled WGS sequence"/>
</dbReference>